<comment type="caution">
    <text evidence="2">The sequence shown here is derived from an EMBL/GenBank/DDBJ whole genome shotgun (WGS) entry which is preliminary data.</text>
</comment>
<accession>A0ABD5YLQ0</accession>
<dbReference type="Proteomes" id="UP001596417">
    <property type="component" value="Unassembled WGS sequence"/>
</dbReference>
<keyword evidence="3" id="KW-1185">Reference proteome</keyword>
<protein>
    <recommendedName>
        <fullName evidence="4">KTSC domain-containing protein</fullName>
    </recommendedName>
</protein>
<name>A0ABD5YLQ0_9EURY</name>
<evidence type="ECO:0000313" key="2">
    <source>
        <dbReference type="EMBL" id="MFC7190278.1"/>
    </source>
</evidence>
<feature type="region of interest" description="Disordered" evidence="1">
    <location>
        <begin position="46"/>
        <end position="70"/>
    </location>
</feature>
<dbReference type="AlphaFoldDB" id="A0ABD5YLQ0"/>
<dbReference type="RefSeq" id="WP_248907004.1">
    <property type="nucleotide sequence ID" value="NZ_CP109979.1"/>
</dbReference>
<evidence type="ECO:0000313" key="3">
    <source>
        <dbReference type="Proteomes" id="UP001596417"/>
    </source>
</evidence>
<proteinExistence type="predicted"/>
<sequence length="70" mass="7804">MPNNPTTFTDDDGESVTVMFYEGGEFQELFHGSVDELSDRMEQQIATDQLGSQSESKLVVSGRDRQSSNQ</sequence>
<feature type="compositionally biased region" description="Polar residues" evidence="1">
    <location>
        <begin position="46"/>
        <end position="56"/>
    </location>
</feature>
<evidence type="ECO:0008006" key="4">
    <source>
        <dbReference type="Google" id="ProtNLM"/>
    </source>
</evidence>
<organism evidence="2 3">
    <name type="scientific">Halocatena marina</name>
    <dbReference type="NCBI Taxonomy" id="2934937"/>
    <lineage>
        <taxon>Archaea</taxon>
        <taxon>Methanobacteriati</taxon>
        <taxon>Methanobacteriota</taxon>
        <taxon>Stenosarchaea group</taxon>
        <taxon>Halobacteria</taxon>
        <taxon>Halobacteriales</taxon>
        <taxon>Natronomonadaceae</taxon>
        <taxon>Halocatena</taxon>
    </lineage>
</organism>
<dbReference type="EMBL" id="JBHTAX010000001">
    <property type="protein sequence ID" value="MFC7190278.1"/>
    <property type="molecule type" value="Genomic_DNA"/>
</dbReference>
<evidence type="ECO:0000256" key="1">
    <source>
        <dbReference type="SAM" id="MobiDB-lite"/>
    </source>
</evidence>
<gene>
    <name evidence="2" type="ORF">ACFQL7_10710</name>
</gene>
<dbReference type="GeneID" id="76199874"/>
<reference evidence="2 3" key="1">
    <citation type="journal article" date="2019" name="Int. J. Syst. Evol. Microbiol.">
        <title>The Global Catalogue of Microorganisms (GCM) 10K type strain sequencing project: providing services to taxonomists for standard genome sequencing and annotation.</title>
        <authorList>
            <consortium name="The Broad Institute Genomics Platform"/>
            <consortium name="The Broad Institute Genome Sequencing Center for Infectious Disease"/>
            <person name="Wu L."/>
            <person name="Ma J."/>
        </authorList>
    </citation>
    <scope>NUCLEOTIDE SEQUENCE [LARGE SCALE GENOMIC DNA]</scope>
    <source>
        <strain evidence="2 3">RDMS1</strain>
    </source>
</reference>